<keyword evidence="5" id="KW-1185">Reference proteome</keyword>
<dbReference type="PRINTS" id="PR00420">
    <property type="entry name" value="RNGMNOXGNASE"/>
</dbReference>
<dbReference type="Gene3D" id="3.50.50.60">
    <property type="entry name" value="FAD/NAD(P)-binding domain"/>
    <property type="match status" value="2"/>
</dbReference>
<sequence>MSAALALGADTYDVVVAGGGPAGCAAALMLARAGRTVLLADAGTGPPKLGETLVPAGRVLLGDLGIADRVLDSGHLPCYGSLSAWGSSDLHTVDFINDPHGHGWHLDRRLFDQRLRDASRAAGAEVAEGTAVRETVRTPDSGWTLVLRGGTGPAGSESAGEGGPDTGPASGSGGGSGSAGGGGAASGGERTVRCRWVIDATGRAAAMAIRCGARRRVRDRLTALYVPLEADPLDTDRRSLVESDEDGWWYTAPQPSGGRLVAYFTDTDLPAATHTARHFHRRMSATRHVSRWVHRDGPPPTSPTAPRRAAAHTAHLDRVYGDGWTAAGDAAVAFDPLSSQGVLTALYTGLSAGLAVDARLSGVPDGAESSLGAYADQVAAARSAYLRGHRVIHAQEARWTDRSFWARRLADVP</sequence>
<dbReference type="InterPro" id="IPR036188">
    <property type="entry name" value="FAD/NAD-bd_sf"/>
</dbReference>
<dbReference type="Pfam" id="PF01494">
    <property type="entry name" value="FAD_binding_3"/>
    <property type="match status" value="1"/>
</dbReference>
<protein>
    <submittedName>
        <fullName evidence="4">Oxidoreductase</fullName>
    </submittedName>
</protein>
<evidence type="ECO:0000313" key="4">
    <source>
        <dbReference type="EMBL" id="AZP14877.1"/>
    </source>
</evidence>
<evidence type="ECO:0000256" key="2">
    <source>
        <dbReference type="SAM" id="MobiDB-lite"/>
    </source>
</evidence>
<evidence type="ECO:0000313" key="5">
    <source>
        <dbReference type="Proteomes" id="UP000280197"/>
    </source>
</evidence>
<feature type="region of interest" description="Disordered" evidence="2">
    <location>
        <begin position="142"/>
        <end position="188"/>
    </location>
</feature>
<evidence type="ECO:0000259" key="3">
    <source>
        <dbReference type="Pfam" id="PF01494"/>
    </source>
</evidence>
<dbReference type="AlphaFoldDB" id="A0A3Q9BXN9"/>
<dbReference type="KEGG" id="saqu:EJC51_01130"/>
<dbReference type="InterPro" id="IPR050816">
    <property type="entry name" value="Flavin-dep_Halogenase_NPB"/>
</dbReference>
<gene>
    <name evidence="4" type="ORF">EJC51_01130</name>
</gene>
<dbReference type="Proteomes" id="UP000280197">
    <property type="component" value="Chromosome"/>
</dbReference>
<proteinExistence type="inferred from homology"/>
<accession>A0A3Q9BXN9</accession>
<dbReference type="EMBL" id="CP034463">
    <property type="protein sequence ID" value="AZP14877.1"/>
    <property type="molecule type" value="Genomic_DNA"/>
</dbReference>
<dbReference type="SUPFAM" id="SSF51905">
    <property type="entry name" value="FAD/NAD(P)-binding domain"/>
    <property type="match status" value="1"/>
</dbReference>
<comment type="similarity">
    <text evidence="1">Belongs to the flavin-dependent halogenase family. Bacterial tryptophan halogenase subfamily.</text>
</comment>
<dbReference type="RefSeq" id="WP_126269264.1">
    <property type="nucleotide sequence ID" value="NZ_CP034463.1"/>
</dbReference>
<name>A0A3Q9BXN9_9ACTN</name>
<organism evidence="4 5">
    <name type="scientific">Streptomyces aquilus</name>
    <dbReference type="NCBI Taxonomy" id="2548456"/>
    <lineage>
        <taxon>Bacteria</taxon>
        <taxon>Bacillati</taxon>
        <taxon>Actinomycetota</taxon>
        <taxon>Actinomycetes</taxon>
        <taxon>Kitasatosporales</taxon>
        <taxon>Streptomycetaceae</taxon>
        <taxon>Streptomyces</taxon>
    </lineage>
</organism>
<dbReference type="PANTHER" id="PTHR43747">
    <property type="entry name" value="FAD-BINDING PROTEIN"/>
    <property type="match status" value="1"/>
</dbReference>
<feature type="domain" description="FAD-binding" evidence="3">
    <location>
        <begin position="12"/>
        <end position="137"/>
    </location>
</feature>
<evidence type="ECO:0000256" key="1">
    <source>
        <dbReference type="ARBA" id="ARBA00038396"/>
    </source>
</evidence>
<dbReference type="PANTHER" id="PTHR43747:SF1">
    <property type="entry name" value="SLR1998 PROTEIN"/>
    <property type="match status" value="1"/>
</dbReference>
<dbReference type="GO" id="GO:0071949">
    <property type="term" value="F:FAD binding"/>
    <property type="evidence" value="ECO:0007669"/>
    <property type="project" value="InterPro"/>
</dbReference>
<feature type="compositionally biased region" description="Gly residues" evidence="2">
    <location>
        <begin position="160"/>
        <end position="186"/>
    </location>
</feature>
<reference evidence="4 5" key="1">
    <citation type="submission" date="2018-12" db="EMBL/GenBank/DDBJ databases">
        <authorList>
            <person name="Li K."/>
        </authorList>
    </citation>
    <scope>NUCLEOTIDE SEQUENCE [LARGE SCALE GENOMIC DNA]</scope>
    <source>
        <strain evidence="5">CR22</strain>
    </source>
</reference>
<dbReference type="InterPro" id="IPR002938">
    <property type="entry name" value="FAD-bd"/>
</dbReference>